<dbReference type="PaxDb" id="3880-AES91739"/>
<evidence type="ECO:0000313" key="2">
    <source>
        <dbReference type="EnsemblPlants" id="AES91739"/>
    </source>
</evidence>
<sequence length="295" mass="34612">MEKNPLYLPHDLIILILQVAGDVSFTFQVCFISLSDYYTSTSLNLKFVRPRPDPLPHHRFYLFIQSKCSCKGFIFLHRGTKFYLWNPSTRVHRQIPLSPYSSYSHVSTISYIYMVLDFHNFSSHLEFFSLRDNIWKEIEGTHIPYMNFSDYSMIGSLLNRAIHWLAFHLDLSMNVIVAFDLTERNLVDMSLPDDLFWRGFVWTKQDDIVEIWVMKEYKVHSSWTKTFVFSTDVIPTHCFSPICRTKSGDIIATDGEVGLVKYDEKGQFLEYTSYYKENCTSRVAMYTESLLSLPP</sequence>
<name>G7JHW0_MEDTR</name>
<dbReference type="Proteomes" id="UP000002051">
    <property type="component" value="Chromosome 4"/>
</dbReference>
<evidence type="ECO:0000313" key="1">
    <source>
        <dbReference type="EMBL" id="AES91739.1"/>
    </source>
</evidence>
<dbReference type="InterPro" id="IPR050796">
    <property type="entry name" value="SCF_F-box_component"/>
</dbReference>
<dbReference type="AlphaFoldDB" id="G7JHW0"/>
<organism evidence="1 3">
    <name type="scientific">Medicago truncatula</name>
    <name type="common">Barrel medic</name>
    <name type="synonym">Medicago tribuloides</name>
    <dbReference type="NCBI Taxonomy" id="3880"/>
    <lineage>
        <taxon>Eukaryota</taxon>
        <taxon>Viridiplantae</taxon>
        <taxon>Streptophyta</taxon>
        <taxon>Embryophyta</taxon>
        <taxon>Tracheophyta</taxon>
        <taxon>Spermatophyta</taxon>
        <taxon>Magnoliopsida</taxon>
        <taxon>eudicotyledons</taxon>
        <taxon>Gunneridae</taxon>
        <taxon>Pentapetalae</taxon>
        <taxon>rosids</taxon>
        <taxon>fabids</taxon>
        <taxon>Fabales</taxon>
        <taxon>Fabaceae</taxon>
        <taxon>Papilionoideae</taxon>
        <taxon>50 kb inversion clade</taxon>
        <taxon>NPAAA clade</taxon>
        <taxon>Hologalegina</taxon>
        <taxon>IRL clade</taxon>
        <taxon>Trifolieae</taxon>
        <taxon>Medicago</taxon>
    </lineage>
</organism>
<dbReference type="OMA" id="PHRYSEY"/>
<dbReference type="EMBL" id="CM001220">
    <property type="protein sequence ID" value="AES91739.1"/>
    <property type="molecule type" value="Genomic_DNA"/>
</dbReference>
<reference evidence="1 3" key="2">
    <citation type="journal article" date="2014" name="BMC Genomics">
        <title>An improved genome release (version Mt4.0) for the model legume Medicago truncatula.</title>
        <authorList>
            <person name="Tang H."/>
            <person name="Krishnakumar V."/>
            <person name="Bidwell S."/>
            <person name="Rosen B."/>
            <person name="Chan A."/>
            <person name="Zhou S."/>
            <person name="Gentzbittel L."/>
            <person name="Childs K.L."/>
            <person name="Yandell M."/>
            <person name="Gundlach H."/>
            <person name="Mayer K.F."/>
            <person name="Schwartz D.C."/>
            <person name="Town C.D."/>
        </authorList>
    </citation>
    <scope>GENOME REANNOTATION</scope>
    <source>
        <strain evidence="2 3">cv. Jemalong A17</strain>
    </source>
</reference>
<proteinExistence type="predicted"/>
<keyword evidence="3" id="KW-1185">Reference proteome</keyword>
<accession>G7JHW0</accession>
<dbReference type="PANTHER" id="PTHR31672">
    <property type="entry name" value="BNACNNG10540D PROTEIN"/>
    <property type="match status" value="1"/>
</dbReference>
<reference evidence="1 3" key="1">
    <citation type="journal article" date="2011" name="Nature">
        <title>The Medicago genome provides insight into the evolution of rhizobial symbioses.</title>
        <authorList>
            <person name="Young N.D."/>
            <person name="Debelle F."/>
            <person name="Oldroyd G.E."/>
            <person name="Geurts R."/>
            <person name="Cannon S.B."/>
            <person name="Udvardi M.K."/>
            <person name="Benedito V.A."/>
            <person name="Mayer K.F."/>
            <person name="Gouzy J."/>
            <person name="Schoof H."/>
            <person name="Van de Peer Y."/>
            <person name="Proost S."/>
            <person name="Cook D.R."/>
            <person name="Meyers B.C."/>
            <person name="Spannagl M."/>
            <person name="Cheung F."/>
            <person name="De Mita S."/>
            <person name="Krishnakumar V."/>
            <person name="Gundlach H."/>
            <person name="Zhou S."/>
            <person name="Mudge J."/>
            <person name="Bharti A.K."/>
            <person name="Murray J.D."/>
            <person name="Naoumkina M.A."/>
            <person name="Rosen B."/>
            <person name="Silverstein K.A."/>
            <person name="Tang H."/>
            <person name="Rombauts S."/>
            <person name="Zhao P.X."/>
            <person name="Zhou P."/>
            <person name="Barbe V."/>
            <person name="Bardou P."/>
            <person name="Bechner M."/>
            <person name="Bellec A."/>
            <person name="Berger A."/>
            <person name="Berges H."/>
            <person name="Bidwell S."/>
            <person name="Bisseling T."/>
            <person name="Choisne N."/>
            <person name="Couloux A."/>
            <person name="Denny R."/>
            <person name="Deshpande S."/>
            <person name="Dai X."/>
            <person name="Doyle J.J."/>
            <person name="Dudez A.M."/>
            <person name="Farmer A.D."/>
            <person name="Fouteau S."/>
            <person name="Franken C."/>
            <person name="Gibelin C."/>
            <person name="Gish J."/>
            <person name="Goldstein S."/>
            <person name="Gonzalez A.J."/>
            <person name="Green P.J."/>
            <person name="Hallab A."/>
            <person name="Hartog M."/>
            <person name="Hua A."/>
            <person name="Humphray S.J."/>
            <person name="Jeong D.H."/>
            <person name="Jing Y."/>
            <person name="Jocker A."/>
            <person name="Kenton S.M."/>
            <person name="Kim D.J."/>
            <person name="Klee K."/>
            <person name="Lai H."/>
            <person name="Lang C."/>
            <person name="Lin S."/>
            <person name="Macmil S.L."/>
            <person name="Magdelenat G."/>
            <person name="Matthews L."/>
            <person name="McCorrison J."/>
            <person name="Monaghan E.L."/>
            <person name="Mun J.H."/>
            <person name="Najar F.Z."/>
            <person name="Nicholson C."/>
            <person name="Noirot C."/>
            <person name="O'Bleness M."/>
            <person name="Paule C.R."/>
            <person name="Poulain J."/>
            <person name="Prion F."/>
            <person name="Qin B."/>
            <person name="Qu C."/>
            <person name="Retzel E.F."/>
            <person name="Riddle C."/>
            <person name="Sallet E."/>
            <person name="Samain S."/>
            <person name="Samson N."/>
            <person name="Sanders I."/>
            <person name="Saurat O."/>
            <person name="Scarpelli C."/>
            <person name="Schiex T."/>
            <person name="Segurens B."/>
            <person name="Severin A.J."/>
            <person name="Sherrier D.J."/>
            <person name="Shi R."/>
            <person name="Sims S."/>
            <person name="Singer S.R."/>
            <person name="Sinharoy S."/>
            <person name="Sterck L."/>
            <person name="Viollet A."/>
            <person name="Wang B.B."/>
            <person name="Wang K."/>
            <person name="Wang M."/>
            <person name="Wang X."/>
            <person name="Warfsmann J."/>
            <person name="Weissenbach J."/>
            <person name="White D.D."/>
            <person name="White J.D."/>
            <person name="Wiley G.B."/>
            <person name="Wincker P."/>
            <person name="Xing Y."/>
            <person name="Yang L."/>
            <person name="Yao Z."/>
            <person name="Ying F."/>
            <person name="Zhai J."/>
            <person name="Zhou L."/>
            <person name="Zuber A."/>
            <person name="Denarie J."/>
            <person name="Dixon R.A."/>
            <person name="May G.D."/>
            <person name="Schwartz D.C."/>
            <person name="Rogers J."/>
            <person name="Quetier F."/>
            <person name="Town C.D."/>
            <person name="Roe B.A."/>
        </authorList>
    </citation>
    <scope>NUCLEOTIDE SEQUENCE [LARGE SCALE GENOMIC DNA]</scope>
    <source>
        <strain evidence="1">A17</strain>
        <strain evidence="2 3">cv. Jemalong A17</strain>
    </source>
</reference>
<dbReference type="HOGENOM" id="CLU_027176_3_0_1"/>
<dbReference type="PANTHER" id="PTHR31672:SF13">
    <property type="entry name" value="F-BOX PROTEIN CPR30-LIKE"/>
    <property type="match status" value="1"/>
</dbReference>
<dbReference type="EnsemblPlants" id="AES91739">
    <property type="protein sequence ID" value="AES91739"/>
    <property type="gene ID" value="MTR_4g118400"/>
</dbReference>
<evidence type="ECO:0000313" key="3">
    <source>
        <dbReference type="Proteomes" id="UP000002051"/>
    </source>
</evidence>
<reference evidence="2" key="3">
    <citation type="submission" date="2015-04" db="UniProtKB">
        <authorList>
            <consortium name="EnsemblPlants"/>
        </authorList>
    </citation>
    <scope>IDENTIFICATION</scope>
    <source>
        <strain evidence="2">cv. Jemalong A17</strain>
    </source>
</reference>
<protein>
    <submittedName>
        <fullName evidence="1">Galactose oxidase, putative</fullName>
    </submittedName>
</protein>
<gene>
    <name evidence="1" type="ordered locus">MTR_4g118400</name>
</gene>